<dbReference type="EMBL" id="JAACJJ010000003">
    <property type="protein sequence ID" value="KAF5328617.1"/>
    <property type="molecule type" value="Genomic_DNA"/>
</dbReference>
<evidence type="ECO:0000256" key="2">
    <source>
        <dbReference type="SAM" id="Phobius"/>
    </source>
</evidence>
<reference evidence="3 4" key="1">
    <citation type="journal article" date="2020" name="ISME J.">
        <title>Uncovering the hidden diversity of litter-decomposition mechanisms in mushroom-forming fungi.</title>
        <authorList>
            <person name="Floudas D."/>
            <person name="Bentzer J."/>
            <person name="Ahren D."/>
            <person name="Johansson T."/>
            <person name="Persson P."/>
            <person name="Tunlid A."/>
        </authorList>
    </citation>
    <scope>NUCLEOTIDE SEQUENCE [LARGE SCALE GENOMIC DNA]</scope>
    <source>
        <strain evidence="3 4">CBS 101986</strain>
    </source>
</reference>
<gene>
    <name evidence="3" type="ORF">D9619_011637</name>
</gene>
<dbReference type="AlphaFoldDB" id="A0A8H5F9N8"/>
<evidence type="ECO:0000313" key="4">
    <source>
        <dbReference type="Proteomes" id="UP000567179"/>
    </source>
</evidence>
<comment type="caution">
    <text evidence="3">The sequence shown here is derived from an EMBL/GenBank/DDBJ whole genome shotgun (WGS) entry which is preliminary data.</text>
</comment>
<protein>
    <submittedName>
        <fullName evidence="3">Uncharacterized protein</fullName>
    </submittedName>
</protein>
<accession>A0A8H5F9N8</accession>
<feature type="compositionally biased region" description="Polar residues" evidence="1">
    <location>
        <begin position="17"/>
        <end position="36"/>
    </location>
</feature>
<feature type="region of interest" description="Disordered" evidence="1">
    <location>
        <begin position="1"/>
        <end position="36"/>
    </location>
</feature>
<keyword evidence="2" id="KW-1133">Transmembrane helix</keyword>
<dbReference type="Proteomes" id="UP000567179">
    <property type="component" value="Unassembled WGS sequence"/>
</dbReference>
<feature type="transmembrane region" description="Helical" evidence="2">
    <location>
        <begin position="122"/>
        <end position="143"/>
    </location>
</feature>
<evidence type="ECO:0000256" key="1">
    <source>
        <dbReference type="SAM" id="MobiDB-lite"/>
    </source>
</evidence>
<sequence>MRTTTQVHSCSEKVTTDRGTNSFVESTPQLQLGSPGSTEMADPLKDFNSIAPEDLLQPAVRALRYIVLMSKSQDLNRVIKLSLFSLALALQIPSVNAKGTAGKIGSSFACLSQRRVTKACRITSYVSLGVVCVALLVGLMFCVRRFWRRARDYISDNFSVFPLDSRVKLSPLIYASKDVLYAQYSI</sequence>
<evidence type="ECO:0000313" key="3">
    <source>
        <dbReference type="EMBL" id="KAF5328617.1"/>
    </source>
</evidence>
<name>A0A8H5F9N8_9AGAR</name>
<keyword evidence="2" id="KW-0812">Transmembrane</keyword>
<keyword evidence="4" id="KW-1185">Reference proteome</keyword>
<proteinExistence type="predicted"/>
<organism evidence="3 4">
    <name type="scientific">Psilocybe cf. subviscida</name>
    <dbReference type="NCBI Taxonomy" id="2480587"/>
    <lineage>
        <taxon>Eukaryota</taxon>
        <taxon>Fungi</taxon>
        <taxon>Dikarya</taxon>
        <taxon>Basidiomycota</taxon>
        <taxon>Agaricomycotina</taxon>
        <taxon>Agaricomycetes</taxon>
        <taxon>Agaricomycetidae</taxon>
        <taxon>Agaricales</taxon>
        <taxon>Agaricineae</taxon>
        <taxon>Strophariaceae</taxon>
        <taxon>Psilocybe</taxon>
    </lineage>
</organism>
<keyword evidence="2" id="KW-0472">Membrane</keyword>